<feature type="transmembrane region" description="Helical" evidence="5">
    <location>
        <begin position="38"/>
        <end position="58"/>
    </location>
</feature>
<evidence type="ECO:0000256" key="3">
    <source>
        <dbReference type="ARBA" id="ARBA00022989"/>
    </source>
</evidence>
<dbReference type="GO" id="GO:0017004">
    <property type="term" value="P:cytochrome complex assembly"/>
    <property type="evidence" value="ECO:0007669"/>
    <property type="project" value="InterPro"/>
</dbReference>
<dbReference type="Proteomes" id="UP000053523">
    <property type="component" value="Unassembled WGS sequence"/>
</dbReference>
<dbReference type="EMBL" id="LORN02000015">
    <property type="protein sequence ID" value="PNN20966.1"/>
    <property type="molecule type" value="Genomic_DNA"/>
</dbReference>
<keyword evidence="4 5" id="KW-0472">Membrane</keyword>
<keyword evidence="3 5" id="KW-1133">Transmembrane helix</keyword>
<proteinExistence type="predicted"/>
<accession>A0A2K0A7F9</accession>
<keyword evidence="2 5" id="KW-0812">Transmembrane</keyword>
<name>A0A2K0A7F9_STAHA</name>
<evidence type="ECO:0000256" key="4">
    <source>
        <dbReference type="ARBA" id="ARBA00023136"/>
    </source>
</evidence>
<reference evidence="7 8" key="1">
    <citation type="submission" date="2017-12" db="EMBL/GenBank/DDBJ databases">
        <title>FDA dAtabase for Regulatory Grade micrObial Sequences (FDA-ARGOS): Supporting development and validation of Infectious Disease Dx tests.</title>
        <authorList>
            <person name="Hoffmann M."/>
            <person name="Allard M."/>
            <person name="Evans P."/>
            <person name="Brown E."/>
            <person name="Tallon L."/>
            <person name="Sadzewicz L."/>
            <person name="Sengamalay N."/>
            <person name="Ott S."/>
            <person name="Godinez A."/>
            <person name="Nagaraj S."/>
            <person name="Vavikolanu K."/>
            <person name="Aluvathingal J."/>
            <person name="Nadendla S."/>
            <person name="Sichtig H."/>
        </authorList>
    </citation>
    <scope>NUCLEOTIDE SEQUENCE [LARGE SCALE GENOMIC DNA]</scope>
    <source>
        <strain evidence="7 8">FDAARGOS_148</strain>
    </source>
</reference>
<evidence type="ECO:0000256" key="5">
    <source>
        <dbReference type="SAM" id="Phobius"/>
    </source>
</evidence>
<dbReference type="AlphaFoldDB" id="A0A2K0A7F9"/>
<dbReference type="InterPro" id="IPR002541">
    <property type="entry name" value="Cyt_c_assembly"/>
</dbReference>
<organism evidence="7 8">
    <name type="scientific">Staphylococcus haemolyticus</name>
    <dbReference type="NCBI Taxonomy" id="1283"/>
    <lineage>
        <taxon>Bacteria</taxon>
        <taxon>Bacillati</taxon>
        <taxon>Bacillota</taxon>
        <taxon>Bacilli</taxon>
        <taxon>Bacillales</taxon>
        <taxon>Staphylococcaceae</taxon>
        <taxon>Staphylococcus</taxon>
    </lineage>
</organism>
<dbReference type="PANTHER" id="PTHR30071">
    <property type="entry name" value="HEME EXPORTER PROTEIN C"/>
    <property type="match status" value="1"/>
</dbReference>
<evidence type="ECO:0000256" key="1">
    <source>
        <dbReference type="ARBA" id="ARBA00004141"/>
    </source>
</evidence>
<feature type="transmembrane region" description="Helical" evidence="5">
    <location>
        <begin position="246"/>
        <end position="265"/>
    </location>
</feature>
<dbReference type="GO" id="GO:0020037">
    <property type="term" value="F:heme binding"/>
    <property type="evidence" value="ECO:0007669"/>
    <property type="project" value="InterPro"/>
</dbReference>
<comment type="subcellular location">
    <subcellularLocation>
        <location evidence="1">Membrane</location>
        <topology evidence="1">Multi-pass membrane protein</topology>
    </subcellularLocation>
</comment>
<feature type="transmembrane region" description="Helical" evidence="5">
    <location>
        <begin position="179"/>
        <end position="201"/>
    </location>
</feature>
<protein>
    <submittedName>
        <fullName evidence="7">Cytochrome C assembly protein</fullName>
    </submittedName>
</protein>
<feature type="transmembrane region" description="Helical" evidence="5">
    <location>
        <begin position="92"/>
        <end position="113"/>
    </location>
</feature>
<dbReference type="PANTHER" id="PTHR30071:SF15">
    <property type="entry name" value="PROTEIN HEMX"/>
    <property type="match status" value="1"/>
</dbReference>
<evidence type="ECO:0000259" key="6">
    <source>
        <dbReference type="Pfam" id="PF01578"/>
    </source>
</evidence>
<evidence type="ECO:0000313" key="7">
    <source>
        <dbReference type="EMBL" id="PNN20966.1"/>
    </source>
</evidence>
<sequence>MQETLFIRFHEIILIIYLISILCYFIDFVKKSHKIRELGIYTLGIVWILQTISLSVYITSHNEIPLSSLFDVFFFLSWIIICIALVLNVVKVLSFSVFFLNVIGFILLMMNTFQPEYYSTNVQRIAVINELLLVHIGLAVLSYALFALAFVNSLLYIIQYRNLREKNFDQKYFRIGSVATLETVVFYSSLSGLIILILSIILGAQWGVYAIGHSIFADPKVVLSSVITIFYAIYLLSRINRWFKTIYLIYFNIMLFCLCMINLFFTTHFT</sequence>
<evidence type="ECO:0000313" key="8">
    <source>
        <dbReference type="Proteomes" id="UP000053523"/>
    </source>
</evidence>
<dbReference type="Pfam" id="PF01578">
    <property type="entry name" value="Cytochrom_C_asm"/>
    <property type="match status" value="1"/>
</dbReference>
<gene>
    <name evidence="7" type="ORF">AL503_009445</name>
</gene>
<dbReference type="GO" id="GO:0005886">
    <property type="term" value="C:plasma membrane"/>
    <property type="evidence" value="ECO:0007669"/>
    <property type="project" value="TreeGrafter"/>
</dbReference>
<dbReference type="InterPro" id="IPR045062">
    <property type="entry name" value="Cyt_c_biogenesis_CcsA/CcmC"/>
</dbReference>
<dbReference type="RefSeq" id="WP_037551002.1">
    <property type="nucleotide sequence ID" value="NZ_CAJCGD010000001.1"/>
</dbReference>
<evidence type="ECO:0000256" key="2">
    <source>
        <dbReference type="ARBA" id="ARBA00022692"/>
    </source>
</evidence>
<feature type="transmembrane region" description="Helical" evidence="5">
    <location>
        <begin position="221"/>
        <end position="239"/>
    </location>
</feature>
<feature type="transmembrane region" description="Helical" evidence="5">
    <location>
        <begin position="64"/>
        <end position="87"/>
    </location>
</feature>
<feature type="transmembrane region" description="Helical" evidence="5">
    <location>
        <begin position="6"/>
        <end position="26"/>
    </location>
</feature>
<feature type="domain" description="Cytochrome c assembly protein" evidence="6">
    <location>
        <begin position="67"/>
        <end position="266"/>
    </location>
</feature>
<feature type="transmembrane region" description="Helical" evidence="5">
    <location>
        <begin position="133"/>
        <end position="158"/>
    </location>
</feature>
<comment type="caution">
    <text evidence="7">The sequence shown here is derived from an EMBL/GenBank/DDBJ whole genome shotgun (WGS) entry which is preliminary data.</text>
</comment>